<keyword evidence="3" id="KW-1185">Reference proteome</keyword>
<reference evidence="2 3" key="1">
    <citation type="submission" date="2019-09" db="EMBL/GenBank/DDBJ databases">
        <title>Goodfellowia gen. nov., a new genus of the Pseudonocardineae related to Actinoalloteichus, containing Goodfellowia coeruleoviolacea gen. nov., comb. nov. gen. nov., comb. nov.</title>
        <authorList>
            <person name="Labeda D."/>
        </authorList>
    </citation>
    <scope>NUCLEOTIDE SEQUENCE [LARGE SCALE GENOMIC DNA]</scope>
    <source>
        <strain evidence="2 3">AN110305</strain>
    </source>
</reference>
<comment type="caution">
    <text evidence="2">The sequence shown here is derived from an EMBL/GenBank/DDBJ whole genome shotgun (WGS) entry which is preliminary data.</text>
</comment>
<evidence type="ECO:0000313" key="2">
    <source>
        <dbReference type="EMBL" id="KAA2252158.1"/>
    </source>
</evidence>
<keyword evidence="1" id="KW-1133">Transmembrane helix</keyword>
<proteinExistence type="predicted"/>
<accession>A0A5B2WMI7</accession>
<keyword evidence="1" id="KW-0812">Transmembrane</keyword>
<name>A0A5B2WMI7_9PSEU</name>
<reference evidence="2 3" key="2">
    <citation type="submission" date="2019-09" db="EMBL/GenBank/DDBJ databases">
        <authorList>
            <person name="Jin C."/>
        </authorList>
    </citation>
    <scope>NUCLEOTIDE SEQUENCE [LARGE SCALE GENOMIC DNA]</scope>
    <source>
        <strain evidence="2 3">AN110305</strain>
    </source>
</reference>
<dbReference type="Proteomes" id="UP000323454">
    <property type="component" value="Unassembled WGS sequence"/>
</dbReference>
<feature type="transmembrane region" description="Helical" evidence="1">
    <location>
        <begin position="6"/>
        <end position="24"/>
    </location>
</feature>
<organism evidence="2 3">
    <name type="scientific">Solihabitans fulvus</name>
    <dbReference type="NCBI Taxonomy" id="1892852"/>
    <lineage>
        <taxon>Bacteria</taxon>
        <taxon>Bacillati</taxon>
        <taxon>Actinomycetota</taxon>
        <taxon>Actinomycetes</taxon>
        <taxon>Pseudonocardiales</taxon>
        <taxon>Pseudonocardiaceae</taxon>
        <taxon>Solihabitans</taxon>
    </lineage>
</organism>
<protein>
    <submittedName>
        <fullName evidence="2">Uncharacterized protein</fullName>
    </submittedName>
</protein>
<evidence type="ECO:0000313" key="3">
    <source>
        <dbReference type="Proteomes" id="UP000323454"/>
    </source>
</evidence>
<keyword evidence="1" id="KW-0472">Membrane</keyword>
<gene>
    <name evidence="2" type="ORF">F0L68_37055</name>
</gene>
<evidence type="ECO:0000256" key="1">
    <source>
        <dbReference type="SAM" id="Phobius"/>
    </source>
</evidence>
<sequence length="152" mass="16898">MGSATPWWGTLVVAAVGLAGVLLSQRSAGRRDERRGKTERAERALDRRAAVYAEFYRLAAAHWRVAEDQIPDRDQLKPLSDPIALVFGQLRLLAPPAVVDAAMEVGDALIDYQQALGRDGRFSSRAEELRNQLVSKLDRMVQAMRTDVERAL</sequence>
<dbReference type="RefSeq" id="WP_149854574.1">
    <property type="nucleotide sequence ID" value="NZ_VUOB01000077.1"/>
</dbReference>
<dbReference type="AlphaFoldDB" id="A0A5B2WMI7"/>
<dbReference type="EMBL" id="VUOB01000077">
    <property type="protein sequence ID" value="KAA2252158.1"/>
    <property type="molecule type" value="Genomic_DNA"/>
</dbReference>